<evidence type="ECO:0000256" key="4">
    <source>
        <dbReference type="ARBA" id="ARBA00022452"/>
    </source>
</evidence>
<dbReference type="InterPro" id="IPR003423">
    <property type="entry name" value="OMP_efflux"/>
</dbReference>
<reference evidence="9" key="1">
    <citation type="submission" date="2012-11" db="EMBL/GenBank/DDBJ databases">
        <authorList>
            <person name="Lucero-Rivera Y.E."/>
            <person name="Tovar-Ramirez D."/>
        </authorList>
    </citation>
    <scope>NUCLEOTIDE SEQUENCE [LARGE SCALE GENOMIC DNA]</scope>
    <source>
        <strain evidence="9">Araruama</strain>
    </source>
</reference>
<keyword evidence="7" id="KW-0998">Cell outer membrane</keyword>
<dbReference type="Pfam" id="PF02321">
    <property type="entry name" value="OEP"/>
    <property type="match status" value="2"/>
</dbReference>
<sequence length="382" mass="43489">MNIYTEYTKSNDPIAYLMKTSRQRQLPPNANFNQPGTFQNYEIGMTLQYNIFQGGRKFYNKDLAVSIFEEKSLERQSIENSLMASVIKAYYDALVALDLIKIAEESVATVETQLKLMTVRFNSGGVLKSDVLSLDVRLAEVKEELVRSRNLHQRAIANLATLMGFGPEIQLTLLENEKLPMDYPKDYEAGVKIALSKRPEAQIIYEKIKQSEIGLKISQSGYLPNVDLMASRFYDAEDMGFYEDRNNWGISLNLNWNLFEGGKTNAEIARAMKARSEIIASYKHLILNIKLDVKNAYLYIEDANARMKVTESSVISAEESYKLVKSQYEGGSVTISRYLEAELDRNHAKTRSIIAFYDKAKGQAEIVRALGLWGDWNDQKNK</sequence>
<proteinExistence type="inferred from homology"/>
<dbReference type="SUPFAM" id="SSF56954">
    <property type="entry name" value="Outer membrane efflux proteins (OEP)"/>
    <property type="match status" value="1"/>
</dbReference>
<gene>
    <name evidence="8" type="ORF">OMM_03084</name>
</gene>
<evidence type="ECO:0000256" key="5">
    <source>
        <dbReference type="ARBA" id="ARBA00022692"/>
    </source>
</evidence>
<accession>A0A1V1P776</accession>
<organism evidence="8 9">
    <name type="scientific">Candidatus Magnetoglobus multicellularis str. Araruama</name>
    <dbReference type="NCBI Taxonomy" id="890399"/>
    <lineage>
        <taxon>Bacteria</taxon>
        <taxon>Pseudomonadati</taxon>
        <taxon>Thermodesulfobacteriota</taxon>
        <taxon>Desulfobacteria</taxon>
        <taxon>Desulfobacterales</taxon>
        <taxon>Desulfobacteraceae</taxon>
        <taxon>Candidatus Magnetoglobus</taxon>
    </lineage>
</organism>
<evidence type="ECO:0000256" key="3">
    <source>
        <dbReference type="ARBA" id="ARBA00022448"/>
    </source>
</evidence>
<keyword evidence="5" id="KW-0812">Transmembrane</keyword>
<dbReference type="EMBL" id="ATBP01000390">
    <property type="protein sequence ID" value="ETR70660.1"/>
    <property type="molecule type" value="Genomic_DNA"/>
</dbReference>
<dbReference type="GO" id="GO:0009279">
    <property type="term" value="C:cell outer membrane"/>
    <property type="evidence" value="ECO:0007669"/>
    <property type="project" value="UniProtKB-SubCell"/>
</dbReference>
<comment type="subcellular location">
    <subcellularLocation>
        <location evidence="1">Cell outer membrane</location>
    </subcellularLocation>
</comment>
<evidence type="ECO:0000256" key="2">
    <source>
        <dbReference type="ARBA" id="ARBA00007613"/>
    </source>
</evidence>
<name>A0A1V1P776_9BACT</name>
<keyword evidence="3" id="KW-0813">Transport</keyword>
<keyword evidence="4" id="KW-1134">Transmembrane beta strand</keyword>
<evidence type="ECO:0000256" key="6">
    <source>
        <dbReference type="ARBA" id="ARBA00023136"/>
    </source>
</evidence>
<comment type="caution">
    <text evidence="8">The sequence shown here is derived from an EMBL/GenBank/DDBJ whole genome shotgun (WGS) entry which is preliminary data.</text>
</comment>
<dbReference type="AlphaFoldDB" id="A0A1V1P776"/>
<dbReference type="PANTHER" id="PTHR30026:SF20">
    <property type="entry name" value="OUTER MEMBRANE PROTEIN TOLC"/>
    <property type="match status" value="1"/>
</dbReference>
<dbReference type="InterPro" id="IPR051906">
    <property type="entry name" value="TolC-like"/>
</dbReference>
<dbReference type="GO" id="GO:1990281">
    <property type="term" value="C:efflux pump complex"/>
    <property type="evidence" value="ECO:0007669"/>
    <property type="project" value="TreeGrafter"/>
</dbReference>
<dbReference type="GO" id="GO:0015562">
    <property type="term" value="F:efflux transmembrane transporter activity"/>
    <property type="evidence" value="ECO:0007669"/>
    <property type="project" value="InterPro"/>
</dbReference>
<comment type="similarity">
    <text evidence="2">Belongs to the outer membrane factor (OMF) (TC 1.B.17) family.</text>
</comment>
<evidence type="ECO:0000313" key="8">
    <source>
        <dbReference type="EMBL" id="ETR70660.1"/>
    </source>
</evidence>
<dbReference type="PANTHER" id="PTHR30026">
    <property type="entry name" value="OUTER MEMBRANE PROTEIN TOLC"/>
    <property type="match status" value="1"/>
</dbReference>
<dbReference type="Gene3D" id="1.20.1600.10">
    <property type="entry name" value="Outer membrane efflux proteins (OEP)"/>
    <property type="match status" value="1"/>
</dbReference>
<keyword evidence="6" id="KW-0472">Membrane</keyword>
<evidence type="ECO:0000256" key="7">
    <source>
        <dbReference type="ARBA" id="ARBA00023237"/>
    </source>
</evidence>
<protein>
    <submittedName>
        <fullName evidence="8">Outer membrane efflux protein</fullName>
    </submittedName>
</protein>
<dbReference type="GO" id="GO:0015288">
    <property type="term" value="F:porin activity"/>
    <property type="evidence" value="ECO:0007669"/>
    <property type="project" value="TreeGrafter"/>
</dbReference>
<evidence type="ECO:0000313" key="9">
    <source>
        <dbReference type="Proteomes" id="UP000189670"/>
    </source>
</evidence>
<evidence type="ECO:0000256" key="1">
    <source>
        <dbReference type="ARBA" id="ARBA00004442"/>
    </source>
</evidence>
<dbReference type="Proteomes" id="UP000189670">
    <property type="component" value="Unassembled WGS sequence"/>
</dbReference>